<sequence length="127" mass="14032">MFQYMYRVGYIVADQFWNLESLANLFFNQCQTASAQTFHRPGLREQLAFGYLLHTSFLNPFVMQGIFTLAFLVLNSWLGTGVEAVDAAHAAGPAFVGGAVVVNNCKNCKSGPTMHPLLKHADDSDQN</sequence>
<accession>A0A833SNG6</accession>
<evidence type="ECO:0000313" key="1">
    <source>
        <dbReference type="EMBL" id="KAF4037172.1"/>
    </source>
</evidence>
<dbReference type="AlphaFoldDB" id="A0A833SNG6"/>
<dbReference type="EMBL" id="JAACNO010000601">
    <property type="protein sequence ID" value="KAF4146499.1"/>
    <property type="molecule type" value="Genomic_DNA"/>
</dbReference>
<proteinExistence type="predicted"/>
<comment type="caution">
    <text evidence="1">The sequence shown here is derived from an EMBL/GenBank/DDBJ whole genome shotgun (WGS) entry which is preliminary data.</text>
</comment>
<evidence type="ECO:0000313" key="2">
    <source>
        <dbReference type="EMBL" id="KAF4146499.1"/>
    </source>
</evidence>
<keyword evidence="3" id="KW-1185">Reference proteome</keyword>
<gene>
    <name evidence="1" type="ORF">GN244_ATG10779</name>
    <name evidence="2" type="ORF">GN958_ATG04272</name>
</gene>
<organism evidence="1 3">
    <name type="scientific">Phytophthora infestans</name>
    <name type="common">Potato late blight agent</name>
    <name type="synonym">Botrytis infestans</name>
    <dbReference type="NCBI Taxonomy" id="4787"/>
    <lineage>
        <taxon>Eukaryota</taxon>
        <taxon>Sar</taxon>
        <taxon>Stramenopiles</taxon>
        <taxon>Oomycota</taxon>
        <taxon>Peronosporomycetes</taxon>
        <taxon>Peronosporales</taxon>
        <taxon>Peronosporaceae</taxon>
        <taxon>Phytophthora</taxon>
    </lineage>
</organism>
<name>A0A833SNG6_PHYIN</name>
<dbReference type="EMBL" id="WSZM01000249">
    <property type="protein sequence ID" value="KAF4037172.1"/>
    <property type="molecule type" value="Genomic_DNA"/>
</dbReference>
<dbReference type="Proteomes" id="UP000704712">
    <property type="component" value="Unassembled WGS sequence"/>
</dbReference>
<evidence type="ECO:0000313" key="3">
    <source>
        <dbReference type="Proteomes" id="UP000602510"/>
    </source>
</evidence>
<dbReference type="Proteomes" id="UP000602510">
    <property type="component" value="Unassembled WGS sequence"/>
</dbReference>
<reference evidence="1" key="1">
    <citation type="submission" date="2020-04" db="EMBL/GenBank/DDBJ databases">
        <title>Hybrid Assembly of Korean Phytophthora infestans isolates.</title>
        <authorList>
            <person name="Prokchorchik M."/>
            <person name="Lee Y."/>
            <person name="Seo J."/>
            <person name="Cho J.-H."/>
            <person name="Park Y.-E."/>
            <person name="Jang D.-C."/>
            <person name="Im J.-S."/>
            <person name="Choi J.-G."/>
            <person name="Park H.-J."/>
            <person name="Lee G.-B."/>
            <person name="Lee Y.-G."/>
            <person name="Hong S.-Y."/>
            <person name="Cho K."/>
            <person name="Sohn K.H."/>
        </authorList>
    </citation>
    <scope>NUCLEOTIDE SEQUENCE</scope>
    <source>
        <strain evidence="1">KR_1_A1</strain>
        <strain evidence="2">KR_2_A2</strain>
    </source>
</reference>
<protein>
    <submittedName>
        <fullName evidence="1">Uncharacterized protein</fullName>
    </submittedName>
</protein>